<dbReference type="Gene3D" id="3.40.50.720">
    <property type="entry name" value="NAD(P)-binding Rossmann-like Domain"/>
    <property type="match status" value="1"/>
</dbReference>
<dbReference type="Gene3D" id="1.20.5.100">
    <property type="entry name" value="Cytochrome c1, transmembrane anchor, C-terminal"/>
    <property type="match status" value="1"/>
</dbReference>
<dbReference type="STRING" id="1122244.GCA_000426885_00595"/>
<dbReference type="InterPro" id="IPR008927">
    <property type="entry name" value="6-PGluconate_DH-like_C_sf"/>
</dbReference>
<evidence type="ECO:0000313" key="5">
    <source>
        <dbReference type="Proteomes" id="UP000254065"/>
    </source>
</evidence>
<gene>
    <name evidence="4" type="primary">ywqF_2</name>
    <name evidence="4" type="ORF">NCTC12877_00750</name>
</gene>
<dbReference type="GO" id="GO:0016616">
    <property type="term" value="F:oxidoreductase activity, acting on the CH-OH group of donors, NAD or NADP as acceptor"/>
    <property type="evidence" value="ECO:0007669"/>
    <property type="project" value="InterPro"/>
</dbReference>
<dbReference type="Proteomes" id="UP000254065">
    <property type="component" value="Unassembled WGS sequence"/>
</dbReference>
<dbReference type="OrthoDB" id="9803238at2"/>
<organism evidence="4 5">
    <name type="scientific">Moraxella caprae</name>
    <dbReference type="NCBI Taxonomy" id="90240"/>
    <lineage>
        <taxon>Bacteria</taxon>
        <taxon>Pseudomonadati</taxon>
        <taxon>Pseudomonadota</taxon>
        <taxon>Gammaproteobacteria</taxon>
        <taxon>Moraxellales</taxon>
        <taxon>Moraxellaceae</taxon>
        <taxon>Moraxella</taxon>
    </lineage>
</organism>
<keyword evidence="2 4" id="KW-0560">Oxidoreductase</keyword>
<accession>A0A378QXQ4</accession>
<evidence type="ECO:0000256" key="2">
    <source>
        <dbReference type="ARBA" id="ARBA00023002"/>
    </source>
</evidence>
<dbReference type="PANTHER" id="PTHR43750:SF3">
    <property type="entry name" value="UDP-GLUCOSE 6-DEHYDROGENASE TUAD"/>
    <property type="match status" value="1"/>
</dbReference>
<dbReference type="PANTHER" id="PTHR43750">
    <property type="entry name" value="UDP-GLUCOSE 6-DEHYDROGENASE TUAD"/>
    <property type="match status" value="1"/>
</dbReference>
<dbReference type="SMART" id="SM00984">
    <property type="entry name" value="UDPG_MGDP_dh_C"/>
    <property type="match status" value="1"/>
</dbReference>
<evidence type="ECO:0000256" key="1">
    <source>
        <dbReference type="ARBA" id="ARBA00015132"/>
    </source>
</evidence>
<sequence>MHNKINLLGINFESINTAVFLASLDWQVHLIADKNDIQKTLDNYQFDRQLSLLWQLYTSDNKILIKNQIESFEHYWLFFDEANDFDVKNLTVNPNSQIILSGSKPLNFFEDFARGCPSNWVYYVPFNFLKDGHNFNAFFHIELLLIGEKSYNSVKHSHILQSLIKNSKKHHIDNIKTIEFARASINAMLATRLSFINEMARLADSQKIDIKSIQKMMGMDSRIGGEYLKAGWGFGGKSLPSELNFLMQSFNANGVDTALLKSVLTVNDDQKELIFRKFWRYFDGNIENKTVVIWGAGYRSETSKTTGSAIHQLLKLCWAYEIKTFVYGVHTVPELTTLYGDSPLFNIINTPYENLANAHALFILNWSDKQQIDLNQLNEVALPIFDGKNILSEDEIKQYQGNYVGIGRKQ</sequence>
<protein>
    <recommendedName>
        <fullName evidence="1">UDP-glucose 6-dehydrogenase</fullName>
    </recommendedName>
</protein>
<dbReference type="InterPro" id="IPR014026">
    <property type="entry name" value="UDP-Glc/GDP-Man_DH_dimer"/>
</dbReference>
<dbReference type="Pfam" id="PF00984">
    <property type="entry name" value="UDPG_MGDP_dh"/>
    <property type="match status" value="1"/>
</dbReference>
<dbReference type="EMBL" id="UGQB01000004">
    <property type="protein sequence ID" value="STZ07772.1"/>
    <property type="molecule type" value="Genomic_DNA"/>
</dbReference>
<dbReference type="GO" id="GO:0051287">
    <property type="term" value="F:NAD binding"/>
    <property type="evidence" value="ECO:0007669"/>
    <property type="project" value="InterPro"/>
</dbReference>
<reference evidence="4 5" key="1">
    <citation type="submission" date="2018-06" db="EMBL/GenBank/DDBJ databases">
        <authorList>
            <consortium name="Pathogen Informatics"/>
            <person name="Doyle S."/>
        </authorList>
    </citation>
    <scope>NUCLEOTIDE SEQUENCE [LARGE SCALE GENOMIC DNA]</scope>
    <source>
        <strain evidence="4 5">NCTC12877</strain>
    </source>
</reference>
<feature type="domain" description="UDP-glucose/GDP-mannose dehydrogenase C-terminal" evidence="3">
    <location>
        <begin position="292"/>
        <end position="393"/>
    </location>
</feature>
<dbReference type="SUPFAM" id="SSF52413">
    <property type="entry name" value="UDP-glucose/GDP-mannose dehydrogenase C-terminal domain"/>
    <property type="match status" value="1"/>
</dbReference>
<evidence type="ECO:0000259" key="3">
    <source>
        <dbReference type="SMART" id="SM00984"/>
    </source>
</evidence>
<name>A0A378QXQ4_9GAMM</name>
<evidence type="ECO:0000313" key="4">
    <source>
        <dbReference type="EMBL" id="STZ07772.1"/>
    </source>
</evidence>
<proteinExistence type="predicted"/>
<dbReference type="AlphaFoldDB" id="A0A378QXQ4"/>
<dbReference type="InterPro" id="IPR014027">
    <property type="entry name" value="UDP-Glc/GDP-Man_DH_C"/>
</dbReference>
<dbReference type="InterPro" id="IPR036220">
    <property type="entry name" value="UDP-Glc/GDP-Man_DH_C_sf"/>
</dbReference>
<dbReference type="RefSeq" id="WP_029102374.1">
    <property type="nucleotide sequence ID" value="NZ_UGQB01000004.1"/>
</dbReference>
<dbReference type="SUPFAM" id="SSF48179">
    <property type="entry name" value="6-phosphogluconate dehydrogenase C-terminal domain-like"/>
    <property type="match status" value="1"/>
</dbReference>
<keyword evidence="5" id="KW-1185">Reference proteome</keyword>